<keyword evidence="2" id="KW-1185">Reference proteome</keyword>
<protein>
    <submittedName>
        <fullName evidence="1">Uncharacterized protein</fullName>
    </submittedName>
</protein>
<comment type="caution">
    <text evidence="1">The sequence shown here is derived from an EMBL/GenBank/DDBJ whole genome shotgun (WGS) entry which is preliminary data.</text>
</comment>
<evidence type="ECO:0000313" key="1">
    <source>
        <dbReference type="EMBL" id="PXW68280.1"/>
    </source>
</evidence>
<name>A0A2V3UQI3_9SPHN</name>
<sequence>MKLDVTNAAFECVTEQSLAQPDGGTHIASASTPAALKTSVILCKALRIWHHQRTEGGPVQPALYTLLASRGLCILAPVLDGLFRCAEMALGRQLVAGAGCTMSADEAWLASLIGLARRDAPGWIIRDPQQAAQLEGAARSARIMLRECLI</sequence>
<dbReference type="OrthoDB" id="7507791at2"/>
<gene>
    <name evidence="1" type="ORF">C7451_1183</name>
</gene>
<evidence type="ECO:0000313" key="2">
    <source>
        <dbReference type="Proteomes" id="UP000248014"/>
    </source>
</evidence>
<dbReference type="Proteomes" id="UP000248014">
    <property type="component" value="Unassembled WGS sequence"/>
</dbReference>
<reference evidence="1 2" key="1">
    <citation type="submission" date="2018-05" db="EMBL/GenBank/DDBJ databases">
        <title>Genomic Encyclopedia of Type Strains, Phase IV (KMG-IV): sequencing the most valuable type-strain genomes for metagenomic binning, comparative biology and taxonomic classification.</title>
        <authorList>
            <person name="Goeker M."/>
        </authorList>
    </citation>
    <scope>NUCLEOTIDE SEQUENCE [LARGE SCALE GENOMIC DNA]</scope>
    <source>
        <strain evidence="1 2">DSM 3183</strain>
    </source>
</reference>
<accession>A0A2V3UQI3</accession>
<dbReference type="AlphaFoldDB" id="A0A2V3UQI3"/>
<proteinExistence type="predicted"/>
<organism evidence="1 2">
    <name type="scientific">Blastomonas natatoria</name>
    <dbReference type="NCBI Taxonomy" id="34015"/>
    <lineage>
        <taxon>Bacteria</taxon>
        <taxon>Pseudomonadati</taxon>
        <taxon>Pseudomonadota</taxon>
        <taxon>Alphaproteobacteria</taxon>
        <taxon>Sphingomonadales</taxon>
        <taxon>Sphingomonadaceae</taxon>
        <taxon>Blastomonas</taxon>
    </lineage>
</organism>
<dbReference type="EMBL" id="QJJM01000018">
    <property type="protein sequence ID" value="PXW68280.1"/>
    <property type="molecule type" value="Genomic_DNA"/>
</dbReference>
<dbReference type="RefSeq" id="WP_146215404.1">
    <property type="nucleotide sequence ID" value="NZ_QJJM01000018.1"/>
</dbReference>